<dbReference type="InterPro" id="IPR025272">
    <property type="entry name" value="SocA_Panacea"/>
</dbReference>
<evidence type="ECO:0000313" key="3">
    <source>
        <dbReference type="Proteomes" id="UP001319080"/>
    </source>
</evidence>
<dbReference type="Proteomes" id="UP001319080">
    <property type="component" value="Unassembled WGS sequence"/>
</dbReference>
<evidence type="ECO:0000259" key="1">
    <source>
        <dbReference type="Pfam" id="PF13274"/>
    </source>
</evidence>
<evidence type="ECO:0000313" key="2">
    <source>
        <dbReference type="EMBL" id="MBT1708888.1"/>
    </source>
</evidence>
<dbReference type="AlphaFoldDB" id="A0AAP2DZ36"/>
<gene>
    <name evidence="2" type="ORF">KK062_11675</name>
</gene>
<dbReference type="Pfam" id="PF13274">
    <property type="entry name" value="SocA_Panacea"/>
    <property type="match status" value="1"/>
</dbReference>
<reference evidence="2 3" key="1">
    <citation type="submission" date="2021-05" db="EMBL/GenBank/DDBJ databases">
        <title>A Polyphasic approach of four new species of the genus Ohtaekwangia: Ohtaekwangia histidinii sp. nov., Ohtaekwangia cretensis sp. nov., Ohtaekwangia indiensis sp. nov., Ohtaekwangia reichenbachii sp. nov. from diverse environment.</title>
        <authorList>
            <person name="Octaviana S."/>
        </authorList>
    </citation>
    <scope>NUCLEOTIDE SEQUENCE [LARGE SCALE GENOMIC DNA]</scope>
    <source>
        <strain evidence="2 3">PWU5</strain>
    </source>
</reference>
<feature type="domain" description="Antitoxin SocA-like Panacea" evidence="1">
    <location>
        <begin position="42"/>
        <end position="152"/>
    </location>
</feature>
<comment type="caution">
    <text evidence="2">The sequence shown here is derived from an EMBL/GenBank/DDBJ whole genome shotgun (WGS) entry which is preliminary data.</text>
</comment>
<proteinExistence type="predicted"/>
<name>A0AAP2DZ36_9BACT</name>
<dbReference type="EMBL" id="JAHESE010000009">
    <property type="protein sequence ID" value="MBT1708888.1"/>
    <property type="molecule type" value="Genomic_DNA"/>
</dbReference>
<sequence>MMLVMTMPKKSTFDVEKALNAVLYVAEQLRLAGKEAGFHQVFKILYFAEQKHIAQYGSFIIGDSYVAMPKGPVPSKTYDILKALRQDLPYEVDIETITQYVRVEDEHFIQPVGEFDESIFSDTELASLMLSVQENKDLSFGKLTEKSHDAAWEKAAQTSKNDTMSFVEIARAGGANEEMIKFIEEGIENKNFFAN</sequence>
<protein>
    <submittedName>
        <fullName evidence="2">DUF4065 domain-containing protein</fullName>
    </submittedName>
</protein>
<keyword evidence="3" id="KW-1185">Reference proteome</keyword>
<dbReference type="RefSeq" id="WP_254084475.1">
    <property type="nucleotide sequence ID" value="NZ_JAHESE010000009.1"/>
</dbReference>
<organism evidence="2 3">
    <name type="scientific">Dawidia cretensis</name>
    <dbReference type="NCBI Taxonomy" id="2782350"/>
    <lineage>
        <taxon>Bacteria</taxon>
        <taxon>Pseudomonadati</taxon>
        <taxon>Bacteroidota</taxon>
        <taxon>Cytophagia</taxon>
        <taxon>Cytophagales</taxon>
        <taxon>Chryseotaleaceae</taxon>
        <taxon>Dawidia</taxon>
    </lineage>
</organism>
<accession>A0AAP2DZ36</accession>